<dbReference type="SUPFAM" id="SSF56645">
    <property type="entry name" value="Acyl-CoA dehydrogenase NM domain-like"/>
    <property type="match status" value="1"/>
</dbReference>
<dbReference type="RefSeq" id="WP_138214167.1">
    <property type="nucleotide sequence ID" value="NZ_VASG01000003.1"/>
</dbReference>
<gene>
    <name evidence="2" type="ORF">FEA48_13030</name>
</gene>
<proteinExistence type="predicted"/>
<evidence type="ECO:0000313" key="2">
    <source>
        <dbReference type="EMBL" id="TLP75120.1"/>
    </source>
</evidence>
<dbReference type="EMBL" id="VASG01000003">
    <property type="protein sequence ID" value="TLP75120.1"/>
    <property type="molecule type" value="Genomic_DNA"/>
</dbReference>
<dbReference type="InterPro" id="IPR009100">
    <property type="entry name" value="AcylCoA_DH/oxidase_NM_dom_sf"/>
</dbReference>
<dbReference type="InterPro" id="IPR013786">
    <property type="entry name" value="AcylCoA_DH/ox_N"/>
</dbReference>
<reference evidence="2 3" key="1">
    <citation type="submission" date="2019-05" db="EMBL/GenBank/DDBJ databases">
        <authorList>
            <person name="Moore K."/>
            <person name="O'Neill P."/>
            <person name="Farbos A."/>
            <person name="Studholme D.J."/>
        </authorList>
    </citation>
    <scope>NUCLEOTIDE SEQUENCE [LARGE SCALE GENOMIC DNA]</scope>
    <source>
        <strain evidence="2 3">DSM 9128</strain>
    </source>
</reference>
<dbReference type="InterPro" id="IPR037069">
    <property type="entry name" value="AcylCoA_DH/ox_N_sf"/>
</dbReference>
<reference evidence="3" key="2">
    <citation type="submission" date="2019-06" db="EMBL/GenBank/DDBJ databases">
        <title>AzeR, a transcriptional regulator that responds to azelaic acid in Pseudomonas nitroreducens.</title>
        <authorList>
            <person name="Bez C."/>
            <person name="Javvadi S.G."/>
            <person name="Bertani I."/>
            <person name="Devescovi G."/>
            <person name="Studholme D.J."/>
            <person name="Geller A."/>
            <person name="Levy A."/>
            <person name="Venturi V."/>
        </authorList>
    </citation>
    <scope>NUCLEOTIDE SEQUENCE [LARGE SCALE GENOMIC DNA]</scope>
    <source>
        <strain evidence="3">DSM 9128</strain>
    </source>
</reference>
<dbReference type="GO" id="GO:0016627">
    <property type="term" value="F:oxidoreductase activity, acting on the CH-CH group of donors"/>
    <property type="evidence" value="ECO:0007669"/>
    <property type="project" value="InterPro"/>
</dbReference>
<evidence type="ECO:0000313" key="3">
    <source>
        <dbReference type="Proteomes" id="UP000307510"/>
    </source>
</evidence>
<name>A0A5R9A9A2_PSENT</name>
<protein>
    <submittedName>
        <fullName evidence="2">Acyl-CoA dehydrogenase</fullName>
    </submittedName>
</protein>
<dbReference type="AlphaFoldDB" id="A0A5R9A9A2"/>
<dbReference type="Pfam" id="PF02771">
    <property type="entry name" value="Acyl-CoA_dh_N"/>
    <property type="match status" value="1"/>
</dbReference>
<accession>A0A5R9A9A2</accession>
<dbReference type="Gene3D" id="1.10.540.10">
    <property type="entry name" value="Acyl-CoA dehydrogenase/oxidase, N-terminal domain"/>
    <property type="match status" value="1"/>
</dbReference>
<organism evidence="2 3">
    <name type="scientific">Pseudomonas nitroreducens</name>
    <dbReference type="NCBI Taxonomy" id="46680"/>
    <lineage>
        <taxon>Bacteria</taxon>
        <taxon>Pseudomonadati</taxon>
        <taxon>Pseudomonadota</taxon>
        <taxon>Gammaproteobacteria</taxon>
        <taxon>Pseudomonadales</taxon>
        <taxon>Pseudomonadaceae</taxon>
        <taxon>Pseudomonas</taxon>
    </lineage>
</organism>
<dbReference type="GO" id="GO:0050660">
    <property type="term" value="F:flavin adenine dinucleotide binding"/>
    <property type="evidence" value="ECO:0007669"/>
    <property type="project" value="InterPro"/>
</dbReference>
<evidence type="ECO:0000259" key="1">
    <source>
        <dbReference type="Pfam" id="PF02771"/>
    </source>
</evidence>
<feature type="domain" description="Acyl-CoA dehydrogenase/oxidase N-terminal" evidence="1">
    <location>
        <begin position="21"/>
        <end position="90"/>
    </location>
</feature>
<comment type="caution">
    <text evidence="2">The sequence shown here is derived from an EMBL/GenBank/DDBJ whole genome shotgun (WGS) entry which is preliminary data.</text>
</comment>
<sequence length="300" mass="32310">MSLVVPFSTLSELPPTQRWSDALRASSLLALSVPREYGGRGAGWDEVLQTLRDLSERDGTLARLFALHHLQLASVLLLGSSEQRERLLPLSVEREWLWGEAVDHQESRLLAREHRRGGFLLQGGRHDCFGAEAVDWLLISARHAPSEGLLIAALPADRNGLDRFEPSGGGLLHCHEVRLHPEDILLPPGLPWTPRAQLRGSLSALLQANIALGLAVQAFENLPARAAAGELQRLLALGLRLSEQSAVAFESAQAAGNGLSFSRSAALATLVAETAAVAQHAVQVGLRQEGTRARVFSGAT</sequence>
<dbReference type="Proteomes" id="UP000307510">
    <property type="component" value="Unassembled WGS sequence"/>
</dbReference>